<proteinExistence type="inferred from homology"/>
<evidence type="ECO:0000256" key="3">
    <source>
        <dbReference type="ARBA" id="ARBA00022723"/>
    </source>
</evidence>
<dbReference type="PANTHER" id="PTHR23426:SF65">
    <property type="entry name" value="FERREDOXIN-2, MITOCHONDRIAL"/>
    <property type="match status" value="1"/>
</dbReference>
<accession>A0ABW4ZP86</accession>
<dbReference type="PRINTS" id="PR00355">
    <property type="entry name" value="ADRENODOXIN"/>
</dbReference>
<organism evidence="8 9">
    <name type="scientific">Paradesertivirga mongoliensis</name>
    <dbReference type="NCBI Taxonomy" id="2100740"/>
    <lineage>
        <taxon>Bacteria</taxon>
        <taxon>Pseudomonadati</taxon>
        <taxon>Bacteroidota</taxon>
        <taxon>Sphingobacteriia</taxon>
        <taxon>Sphingobacteriales</taxon>
        <taxon>Sphingobacteriaceae</taxon>
        <taxon>Paradesertivirga</taxon>
    </lineage>
</organism>
<dbReference type="SUPFAM" id="SSF54292">
    <property type="entry name" value="2Fe-2S ferredoxin-like"/>
    <property type="match status" value="1"/>
</dbReference>
<feature type="domain" description="2Fe-2S ferredoxin-type" evidence="7">
    <location>
        <begin position="1"/>
        <end position="105"/>
    </location>
</feature>
<reference evidence="9" key="1">
    <citation type="journal article" date="2019" name="Int. J. Syst. Evol. Microbiol.">
        <title>The Global Catalogue of Microorganisms (GCM) 10K type strain sequencing project: providing services to taxonomists for standard genome sequencing and annotation.</title>
        <authorList>
            <consortium name="The Broad Institute Genomics Platform"/>
            <consortium name="The Broad Institute Genome Sequencing Center for Infectious Disease"/>
            <person name="Wu L."/>
            <person name="Ma J."/>
        </authorList>
    </citation>
    <scope>NUCLEOTIDE SEQUENCE [LARGE SCALE GENOMIC DNA]</scope>
    <source>
        <strain evidence="9">KCTC 42217</strain>
    </source>
</reference>
<comment type="similarity">
    <text evidence="1">Belongs to the adrenodoxin/putidaredoxin family.</text>
</comment>
<dbReference type="CDD" id="cd00207">
    <property type="entry name" value="fer2"/>
    <property type="match status" value="1"/>
</dbReference>
<evidence type="ECO:0000256" key="1">
    <source>
        <dbReference type="ARBA" id="ARBA00010914"/>
    </source>
</evidence>
<keyword evidence="3" id="KW-0479">Metal-binding</keyword>
<keyword evidence="4" id="KW-0408">Iron</keyword>
<gene>
    <name evidence="8" type="ORF">ACFSJU_13600</name>
</gene>
<name>A0ABW4ZP86_9SPHI</name>
<dbReference type="Proteomes" id="UP001597387">
    <property type="component" value="Unassembled WGS sequence"/>
</dbReference>
<keyword evidence="5" id="KW-0411">Iron-sulfur</keyword>
<dbReference type="InterPro" id="IPR001055">
    <property type="entry name" value="Adrenodoxin-like"/>
</dbReference>
<dbReference type="RefSeq" id="WP_255900872.1">
    <property type="nucleotide sequence ID" value="NZ_JAFMZO010000002.1"/>
</dbReference>
<dbReference type="Pfam" id="PF00111">
    <property type="entry name" value="Fer2"/>
    <property type="match status" value="1"/>
</dbReference>
<sequence length="106" mass="11744">MIHIKVEDNKGEVQNLEIPEGINLNLMETLKAYEYPIRATCGGMALCSDCHCEVLEGWEKLPEAQEQELITLDSRPDASSASRLACQIKLADEINGLSIRLIGESE</sequence>
<evidence type="ECO:0000256" key="2">
    <source>
        <dbReference type="ARBA" id="ARBA00022714"/>
    </source>
</evidence>
<keyword evidence="9" id="KW-1185">Reference proteome</keyword>
<dbReference type="EMBL" id="JBHUHZ010000002">
    <property type="protein sequence ID" value="MFD2163437.1"/>
    <property type="molecule type" value="Genomic_DNA"/>
</dbReference>
<evidence type="ECO:0000256" key="5">
    <source>
        <dbReference type="ARBA" id="ARBA00023014"/>
    </source>
</evidence>
<evidence type="ECO:0000313" key="9">
    <source>
        <dbReference type="Proteomes" id="UP001597387"/>
    </source>
</evidence>
<dbReference type="InterPro" id="IPR012675">
    <property type="entry name" value="Beta-grasp_dom_sf"/>
</dbReference>
<dbReference type="InterPro" id="IPR036010">
    <property type="entry name" value="2Fe-2S_ferredoxin-like_sf"/>
</dbReference>
<evidence type="ECO:0000313" key="8">
    <source>
        <dbReference type="EMBL" id="MFD2163437.1"/>
    </source>
</evidence>
<comment type="caution">
    <text evidence="8">The sequence shown here is derived from an EMBL/GenBank/DDBJ whole genome shotgun (WGS) entry which is preliminary data.</text>
</comment>
<dbReference type="InterPro" id="IPR001041">
    <property type="entry name" value="2Fe-2S_ferredoxin-type"/>
</dbReference>
<evidence type="ECO:0000259" key="7">
    <source>
        <dbReference type="PROSITE" id="PS51085"/>
    </source>
</evidence>
<evidence type="ECO:0000256" key="6">
    <source>
        <dbReference type="ARBA" id="ARBA00034078"/>
    </source>
</evidence>
<comment type="cofactor">
    <cofactor evidence="6">
        <name>[2Fe-2S] cluster</name>
        <dbReference type="ChEBI" id="CHEBI:190135"/>
    </cofactor>
</comment>
<keyword evidence="2" id="KW-0001">2Fe-2S</keyword>
<dbReference type="Gene3D" id="3.10.20.30">
    <property type="match status" value="1"/>
</dbReference>
<evidence type="ECO:0000256" key="4">
    <source>
        <dbReference type="ARBA" id="ARBA00023004"/>
    </source>
</evidence>
<dbReference type="PROSITE" id="PS51085">
    <property type="entry name" value="2FE2S_FER_2"/>
    <property type="match status" value="1"/>
</dbReference>
<protein>
    <submittedName>
        <fullName evidence="8">2Fe-2S iron-sulfur cluster-binding protein</fullName>
    </submittedName>
</protein>
<dbReference type="PANTHER" id="PTHR23426">
    <property type="entry name" value="FERREDOXIN/ADRENODOXIN"/>
    <property type="match status" value="1"/>
</dbReference>